<accession>A0A0A9C117</accession>
<reference evidence="1" key="2">
    <citation type="journal article" date="2015" name="Data Brief">
        <title>Shoot transcriptome of the giant reed, Arundo donax.</title>
        <authorList>
            <person name="Barrero R.A."/>
            <person name="Guerrero F.D."/>
            <person name="Moolhuijzen P."/>
            <person name="Goolsby J.A."/>
            <person name="Tidwell J."/>
            <person name="Bellgard S.E."/>
            <person name="Bellgard M.I."/>
        </authorList>
    </citation>
    <scope>NUCLEOTIDE SEQUENCE</scope>
    <source>
        <tissue evidence="1">Shoot tissue taken approximately 20 cm above the soil surface</tissue>
    </source>
</reference>
<proteinExistence type="predicted"/>
<organism evidence="1">
    <name type="scientific">Arundo donax</name>
    <name type="common">Giant reed</name>
    <name type="synonym">Donax arundinaceus</name>
    <dbReference type="NCBI Taxonomy" id="35708"/>
    <lineage>
        <taxon>Eukaryota</taxon>
        <taxon>Viridiplantae</taxon>
        <taxon>Streptophyta</taxon>
        <taxon>Embryophyta</taxon>
        <taxon>Tracheophyta</taxon>
        <taxon>Spermatophyta</taxon>
        <taxon>Magnoliopsida</taxon>
        <taxon>Liliopsida</taxon>
        <taxon>Poales</taxon>
        <taxon>Poaceae</taxon>
        <taxon>PACMAD clade</taxon>
        <taxon>Arundinoideae</taxon>
        <taxon>Arundineae</taxon>
        <taxon>Arundo</taxon>
    </lineage>
</organism>
<name>A0A0A9C117_ARUDO</name>
<sequence>MLSIKEYQCAIVD</sequence>
<protein>
    <submittedName>
        <fullName evidence="1">Uncharacterized protein</fullName>
    </submittedName>
</protein>
<evidence type="ECO:0000313" key="1">
    <source>
        <dbReference type="EMBL" id="JAD65222.1"/>
    </source>
</evidence>
<dbReference type="EMBL" id="GBRH01232673">
    <property type="protein sequence ID" value="JAD65222.1"/>
    <property type="molecule type" value="Transcribed_RNA"/>
</dbReference>
<reference evidence="1" key="1">
    <citation type="submission" date="2014-09" db="EMBL/GenBank/DDBJ databases">
        <authorList>
            <person name="Magalhaes I.L.F."/>
            <person name="Oliveira U."/>
            <person name="Santos F.R."/>
            <person name="Vidigal T.H.D.A."/>
            <person name="Brescovit A.D."/>
            <person name="Santos A.J."/>
        </authorList>
    </citation>
    <scope>NUCLEOTIDE SEQUENCE</scope>
    <source>
        <tissue evidence="1">Shoot tissue taken approximately 20 cm above the soil surface</tissue>
    </source>
</reference>